<accession>A0A0A9F1F9</accession>
<evidence type="ECO:0000256" key="4">
    <source>
        <dbReference type="ARBA" id="ARBA00022777"/>
    </source>
</evidence>
<evidence type="ECO:0000313" key="7">
    <source>
        <dbReference type="EMBL" id="JAE05049.1"/>
    </source>
</evidence>
<evidence type="ECO:0000256" key="1">
    <source>
        <dbReference type="ARBA" id="ARBA00022527"/>
    </source>
</evidence>
<dbReference type="SUPFAM" id="SSF56112">
    <property type="entry name" value="Protein kinase-like (PK-like)"/>
    <property type="match status" value="1"/>
</dbReference>
<feature type="compositionally biased region" description="Polar residues" evidence="6">
    <location>
        <begin position="282"/>
        <end position="306"/>
    </location>
</feature>
<feature type="region of interest" description="Disordered" evidence="6">
    <location>
        <begin position="254"/>
        <end position="338"/>
    </location>
</feature>
<name>A0A0A9F1F9_ARUDO</name>
<dbReference type="AlphaFoldDB" id="A0A0A9F1F9"/>
<feature type="compositionally biased region" description="Polar residues" evidence="6">
    <location>
        <begin position="323"/>
        <end position="335"/>
    </location>
</feature>
<organism evidence="7">
    <name type="scientific">Arundo donax</name>
    <name type="common">Giant reed</name>
    <name type="synonym">Donax arundinaceus</name>
    <dbReference type="NCBI Taxonomy" id="35708"/>
    <lineage>
        <taxon>Eukaryota</taxon>
        <taxon>Viridiplantae</taxon>
        <taxon>Streptophyta</taxon>
        <taxon>Embryophyta</taxon>
        <taxon>Tracheophyta</taxon>
        <taxon>Spermatophyta</taxon>
        <taxon>Magnoliopsida</taxon>
        <taxon>Liliopsida</taxon>
        <taxon>Poales</taxon>
        <taxon>Poaceae</taxon>
        <taxon>PACMAD clade</taxon>
        <taxon>Arundinoideae</taxon>
        <taxon>Arundineae</taxon>
        <taxon>Arundo</taxon>
    </lineage>
</organism>
<dbReference type="Gene3D" id="1.10.510.10">
    <property type="entry name" value="Transferase(Phosphotransferase) domain 1"/>
    <property type="match status" value="1"/>
</dbReference>
<feature type="compositionally biased region" description="Polar residues" evidence="6">
    <location>
        <begin position="197"/>
        <end position="215"/>
    </location>
</feature>
<keyword evidence="3" id="KW-0547">Nucleotide-binding</keyword>
<feature type="compositionally biased region" description="Basic and acidic residues" evidence="6">
    <location>
        <begin position="103"/>
        <end position="135"/>
    </location>
</feature>
<dbReference type="EMBL" id="GBRH01192847">
    <property type="protein sequence ID" value="JAE05049.1"/>
    <property type="molecule type" value="Transcribed_RNA"/>
</dbReference>
<feature type="region of interest" description="Disordered" evidence="6">
    <location>
        <begin position="45"/>
        <end position="215"/>
    </location>
</feature>
<protein>
    <recommendedName>
        <fullName evidence="8">Protein kinase domain-containing protein</fullName>
    </recommendedName>
</protein>
<sequence>MGPLPSCYSVSMKTLIKIMLRKSPEHRPTASEILKNPYLQPYVNQYRPHSDALNPMRMPERPLPTSRGSQRSMSDSQSSSISSSDIDSTQSSDRSTSGGATGTDRKTTDTVRVRDTYQVDSDEKCAPPEDLRGNKEISSAKMKRQDSSKSIHVDHQPRAESKQPKIIEQIMTTLREESRLRESNSPVRAGGVKLSSGLGNNNQAEQPSLVSRPNSGIYSLKSGDILSQDEHVNQIEASPPLKQLLPIVEHRPKIKTSGSSTPEPAKHITENGIVASGKTKSKTPPATTRRPSPQRQAGVGTSSLPVTVTKRVHTKVMPESERIPQQPSRGPNNALSDLPHNVTMSRNPSEGQHMKLDASQAKSTNFWEFFTVASKEDSSACSSSTIGCTEKTDRFELSEPNSPVCLISPCMGSVSNTVTEEDDLSTMPCSEINTDKNIVNCNGGLSLSSALGPSFLSSEKEFVSRDDVQSSKHGQSTITFQSGEDKFTVQELLSLAPEVAPPISSGPEGAPPISSAPEVAPPISSAPEVAPLIPTTEGTLLEEPDSTQSWKKHVVSHLNPPVDDVMQAIRHSTVRVRNEQPISERVQRDTQNTDVIKHLNVVEDVDTRNSSTNTLPSDIPSVTAKLDDSEANTASKILAASDVVKLSTFTSEASNRIETSPGKEALDVTSFRQRAEALEGLLELSAELLENHRMEELAIVLKPFGKDKVSPRETAIWLARSFKGMMSDEAGRTSL</sequence>
<dbReference type="GO" id="GO:0005524">
    <property type="term" value="F:ATP binding"/>
    <property type="evidence" value="ECO:0007669"/>
    <property type="project" value="UniProtKB-KW"/>
</dbReference>
<evidence type="ECO:0000256" key="2">
    <source>
        <dbReference type="ARBA" id="ARBA00022679"/>
    </source>
</evidence>
<keyword evidence="2" id="KW-0808">Transferase</keyword>
<evidence type="ECO:0000256" key="6">
    <source>
        <dbReference type="SAM" id="MobiDB-lite"/>
    </source>
</evidence>
<keyword evidence="1" id="KW-0723">Serine/threonine-protein kinase</keyword>
<dbReference type="PANTHER" id="PTHR43671">
    <property type="entry name" value="SERINE/THREONINE-PROTEIN KINASE NEK"/>
    <property type="match status" value="1"/>
</dbReference>
<dbReference type="PANTHER" id="PTHR43671:SF97">
    <property type="entry name" value="SERINE_THREONINE-PROTEIN KINASE NEK4"/>
    <property type="match status" value="1"/>
</dbReference>
<proteinExistence type="predicted"/>
<feature type="region of interest" description="Disordered" evidence="6">
    <location>
        <begin position="499"/>
        <end position="530"/>
    </location>
</feature>
<reference evidence="7" key="1">
    <citation type="submission" date="2014-09" db="EMBL/GenBank/DDBJ databases">
        <authorList>
            <person name="Magalhaes I.L.F."/>
            <person name="Oliveira U."/>
            <person name="Santos F.R."/>
            <person name="Vidigal T.H.D.A."/>
            <person name="Brescovit A.D."/>
            <person name="Santos A.J."/>
        </authorList>
    </citation>
    <scope>NUCLEOTIDE SEQUENCE</scope>
    <source>
        <tissue evidence="7">Shoot tissue taken approximately 20 cm above the soil surface</tissue>
    </source>
</reference>
<dbReference type="InterPro" id="IPR011009">
    <property type="entry name" value="Kinase-like_dom_sf"/>
</dbReference>
<feature type="compositionally biased region" description="Low complexity" evidence="6">
    <location>
        <begin position="65"/>
        <end position="98"/>
    </location>
</feature>
<feature type="compositionally biased region" description="Basic and acidic residues" evidence="6">
    <location>
        <begin position="143"/>
        <end position="165"/>
    </location>
</feature>
<evidence type="ECO:0000256" key="3">
    <source>
        <dbReference type="ARBA" id="ARBA00022741"/>
    </source>
</evidence>
<dbReference type="GO" id="GO:0007017">
    <property type="term" value="P:microtubule-based process"/>
    <property type="evidence" value="ECO:0007669"/>
    <property type="project" value="TreeGrafter"/>
</dbReference>
<evidence type="ECO:0000256" key="5">
    <source>
        <dbReference type="ARBA" id="ARBA00022840"/>
    </source>
</evidence>
<evidence type="ECO:0008006" key="8">
    <source>
        <dbReference type="Google" id="ProtNLM"/>
    </source>
</evidence>
<dbReference type="GO" id="GO:0055028">
    <property type="term" value="C:cortical microtubule"/>
    <property type="evidence" value="ECO:0007669"/>
    <property type="project" value="TreeGrafter"/>
</dbReference>
<keyword evidence="4" id="KW-0418">Kinase</keyword>
<dbReference type="GO" id="GO:0004674">
    <property type="term" value="F:protein serine/threonine kinase activity"/>
    <property type="evidence" value="ECO:0007669"/>
    <property type="project" value="UniProtKB-KW"/>
</dbReference>
<dbReference type="InterPro" id="IPR050660">
    <property type="entry name" value="NEK_Ser/Thr_kinase"/>
</dbReference>
<keyword evidence="5" id="KW-0067">ATP-binding</keyword>
<reference evidence="7" key="2">
    <citation type="journal article" date="2015" name="Data Brief">
        <title>Shoot transcriptome of the giant reed, Arundo donax.</title>
        <authorList>
            <person name="Barrero R.A."/>
            <person name="Guerrero F.D."/>
            <person name="Moolhuijzen P."/>
            <person name="Goolsby J.A."/>
            <person name="Tidwell J."/>
            <person name="Bellgard S.E."/>
            <person name="Bellgard M.I."/>
        </authorList>
    </citation>
    <scope>NUCLEOTIDE SEQUENCE</scope>
    <source>
        <tissue evidence="7">Shoot tissue taken approximately 20 cm above the soil surface</tissue>
    </source>
</reference>